<proteinExistence type="predicted"/>
<reference evidence="1 2" key="1">
    <citation type="journal article" date="2023" name="bioRxiv">
        <title>Conserved and derived expression patterns and positive selection on dental genes reveal complex evolutionary context of ever-growing rodent molars.</title>
        <authorList>
            <person name="Calamari Z.T."/>
            <person name="Song A."/>
            <person name="Cohen E."/>
            <person name="Akter M."/>
            <person name="Roy R.D."/>
            <person name="Hallikas O."/>
            <person name="Christensen M.M."/>
            <person name="Li P."/>
            <person name="Marangoni P."/>
            <person name="Jernvall J."/>
            <person name="Klein O.D."/>
        </authorList>
    </citation>
    <scope>NUCLEOTIDE SEQUENCE [LARGE SCALE GENOMIC DNA]</scope>
    <source>
        <strain evidence="1">V071</strain>
    </source>
</reference>
<sequence length="59" mass="6471">DSESVTNEPIALANVTRELASYWSVSKKPAQQLPEAFFKLRSRDHICLLATGRPASAAQ</sequence>
<feature type="non-terminal residue" evidence="1">
    <location>
        <position position="1"/>
    </location>
</feature>
<gene>
    <name evidence="1" type="ORF">U0070_008057</name>
</gene>
<comment type="caution">
    <text evidence="1">The sequence shown here is derived from an EMBL/GenBank/DDBJ whole genome shotgun (WGS) entry which is preliminary data.</text>
</comment>
<protein>
    <submittedName>
        <fullName evidence="1">Uncharacterized protein</fullName>
    </submittedName>
</protein>
<dbReference type="EMBL" id="JBBHLL010000512">
    <property type="protein sequence ID" value="KAK7801305.1"/>
    <property type="molecule type" value="Genomic_DNA"/>
</dbReference>
<name>A0AAW0HIF2_MYOGA</name>
<evidence type="ECO:0000313" key="1">
    <source>
        <dbReference type="EMBL" id="KAK7801305.1"/>
    </source>
</evidence>
<dbReference type="AlphaFoldDB" id="A0AAW0HIF2"/>
<dbReference type="Proteomes" id="UP001488838">
    <property type="component" value="Unassembled WGS sequence"/>
</dbReference>
<accession>A0AAW0HIF2</accession>
<organism evidence="1 2">
    <name type="scientific">Myodes glareolus</name>
    <name type="common">Bank vole</name>
    <name type="synonym">Clethrionomys glareolus</name>
    <dbReference type="NCBI Taxonomy" id="447135"/>
    <lineage>
        <taxon>Eukaryota</taxon>
        <taxon>Metazoa</taxon>
        <taxon>Chordata</taxon>
        <taxon>Craniata</taxon>
        <taxon>Vertebrata</taxon>
        <taxon>Euteleostomi</taxon>
        <taxon>Mammalia</taxon>
        <taxon>Eutheria</taxon>
        <taxon>Euarchontoglires</taxon>
        <taxon>Glires</taxon>
        <taxon>Rodentia</taxon>
        <taxon>Myomorpha</taxon>
        <taxon>Muroidea</taxon>
        <taxon>Cricetidae</taxon>
        <taxon>Arvicolinae</taxon>
        <taxon>Myodes</taxon>
    </lineage>
</organism>
<evidence type="ECO:0000313" key="2">
    <source>
        <dbReference type="Proteomes" id="UP001488838"/>
    </source>
</evidence>
<keyword evidence="2" id="KW-1185">Reference proteome</keyword>